<proteinExistence type="predicted"/>
<keyword evidence="2" id="KW-1185">Reference proteome</keyword>
<dbReference type="RefSeq" id="WP_183601547.1">
    <property type="nucleotide sequence ID" value="NZ_JACHXK010000008.1"/>
</dbReference>
<name>A0A7W5B0Y5_9BACL</name>
<comment type="caution">
    <text evidence="1">The sequence shown here is derived from an EMBL/GenBank/DDBJ whole genome shotgun (WGS) entry which is preliminary data.</text>
</comment>
<sequence>MIKKLVLFRSRISLISYTMLLFILVLQGCGVKPDLVTDPLTDFEGNSQLSSQAAASEDSHVRASIVSGADVRWVHMSWPIPMDKVSQPLIGSRDGNKINELLGWVDQARRIEPRGLTSPLDGRSMAINIDYANGERLQIRPAWTCTSSQDEQGNTETSCNSVEDRIWVSNSKEGEYFAESASLYDFIQQDYLDWMPSVAPYEAPDQLKAGDEYLIRGHGALADWATVELIEDNDTVLLQKIPVKDGEWQAKGTLPDNLPEGDYEWQIDTGETTYGVAVHISHK</sequence>
<dbReference type="Proteomes" id="UP000570361">
    <property type="component" value="Unassembled WGS sequence"/>
</dbReference>
<evidence type="ECO:0000313" key="2">
    <source>
        <dbReference type="Proteomes" id="UP000570361"/>
    </source>
</evidence>
<dbReference type="AlphaFoldDB" id="A0A7W5B0Y5"/>
<dbReference type="EMBL" id="JACHXK010000008">
    <property type="protein sequence ID" value="MBB3111681.1"/>
    <property type="molecule type" value="Genomic_DNA"/>
</dbReference>
<protein>
    <submittedName>
        <fullName evidence="1">Uncharacterized protein</fullName>
    </submittedName>
</protein>
<gene>
    <name evidence="1" type="ORF">FHS18_003749</name>
</gene>
<dbReference type="PROSITE" id="PS51257">
    <property type="entry name" value="PROKAR_LIPOPROTEIN"/>
    <property type="match status" value="1"/>
</dbReference>
<evidence type="ECO:0000313" key="1">
    <source>
        <dbReference type="EMBL" id="MBB3111681.1"/>
    </source>
</evidence>
<reference evidence="1 2" key="1">
    <citation type="submission" date="2020-08" db="EMBL/GenBank/DDBJ databases">
        <title>Genomic Encyclopedia of Type Strains, Phase III (KMG-III): the genomes of soil and plant-associated and newly described type strains.</title>
        <authorList>
            <person name="Whitman W."/>
        </authorList>
    </citation>
    <scope>NUCLEOTIDE SEQUENCE [LARGE SCALE GENOMIC DNA]</scope>
    <source>
        <strain evidence="1 2">CECT 5862</strain>
    </source>
</reference>
<organism evidence="1 2">
    <name type="scientific">Paenibacillus phyllosphaerae</name>
    <dbReference type="NCBI Taxonomy" id="274593"/>
    <lineage>
        <taxon>Bacteria</taxon>
        <taxon>Bacillati</taxon>
        <taxon>Bacillota</taxon>
        <taxon>Bacilli</taxon>
        <taxon>Bacillales</taxon>
        <taxon>Paenibacillaceae</taxon>
        <taxon>Paenibacillus</taxon>
    </lineage>
</organism>
<accession>A0A7W5B0Y5</accession>